<protein>
    <submittedName>
        <fullName evidence="1">Uncharacterized protein</fullName>
    </submittedName>
</protein>
<organism evidence="1">
    <name type="scientific">Anguilla anguilla</name>
    <name type="common">European freshwater eel</name>
    <name type="synonym">Muraena anguilla</name>
    <dbReference type="NCBI Taxonomy" id="7936"/>
    <lineage>
        <taxon>Eukaryota</taxon>
        <taxon>Metazoa</taxon>
        <taxon>Chordata</taxon>
        <taxon>Craniata</taxon>
        <taxon>Vertebrata</taxon>
        <taxon>Euteleostomi</taxon>
        <taxon>Actinopterygii</taxon>
        <taxon>Neopterygii</taxon>
        <taxon>Teleostei</taxon>
        <taxon>Anguilliformes</taxon>
        <taxon>Anguillidae</taxon>
        <taxon>Anguilla</taxon>
    </lineage>
</organism>
<name>A0A0E9QMQ5_ANGAN</name>
<dbReference type="EMBL" id="GBXM01090800">
    <property type="protein sequence ID" value="JAH17777.1"/>
    <property type="molecule type" value="Transcribed_RNA"/>
</dbReference>
<proteinExistence type="predicted"/>
<dbReference type="AlphaFoldDB" id="A0A0E9QMQ5"/>
<reference evidence="1" key="2">
    <citation type="journal article" date="2015" name="Fish Shellfish Immunol.">
        <title>Early steps in the European eel (Anguilla anguilla)-Vibrio vulnificus interaction in the gills: Role of the RtxA13 toxin.</title>
        <authorList>
            <person name="Callol A."/>
            <person name="Pajuelo D."/>
            <person name="Ebbesson L."/>
            <person name="Teles M."/>
            <person name="MacKenzie S."/>
            <person name="Amaro C."/>
        </authorList>
    </citation>
    <scope>NUCLEOTIDE SEQUENCE</scope>
</reference>
<reference evidence="1" key="1">
    <citation type="submission" date="2014-11" db="EMBL/GenBank/DDBJ databases">
        <authorList>
            <person name="Amaro Gonzalez C."/>
        </authorList>
    </citation>
    <scope>NUCLEOTIDE SEQUENCE</scope>
</reference>
<sequence length="49" mass="5563">MCSLCKQKVEYHFSNSKDENLENHCHSLPFHCFTGNAGTSEHLHISLMG</sequence>
<evidence type="ECO:0000313" key="1">
    <source>
        <dbReference type="EMBL" id="JAH17777.1"/>
    </source>
</evidence>
<accession>A0A0E9QMQ5</accession>